<keyword evidence="3" id="KW-1185">Reference proteome</keyword>
<gene>
    <name evidence="2" type="ORF">NLI96_g12582</name>
</gene>
<dbReference type="Proteomes" id="UP001212997">
    <property type="component" value="Unassembled WGS sequence"/>
</dbReference>
<proteinExistence type="predicted"/>
<name>A0AAD5UQZ2_9APHY</name>
<evidence type="ECO:0000313" key="2">
    <source>
        <dbReference type="EMBL" id="KAJ3474225.1"/>
    </source>
</evidence>
<protein>
    <submittedName>
        <fullName evidence="2">Uncharacterized protein</fullName>
    </submittedName>
</protein>
<evidence type="ECO:0000313" key="3">
    <source>
        <dbReference type="Proteomes" id="UP001212997"/>
    </source>
</evidence>
<dbReference type="EMBL" id="JANAWD010001117">
    <property type="protein sequence ID" value="KAJ3474225.1"/>
    <property type="molecule type" value="Genomic_DNA"/>
</dbReference>
<organism evidence="2 3">
    <name type="scientific">Meripilus lineatus</name>
    <dbReference type="NCBI Taxonomy" id="2056292"/>
    <lineage>
        <taxon>Eukaryota</taxon>
        <taxon>Fungi</taxon>
        <taxon>Dikarya</taxon>
        <taxon>Basidiomycota</taxon>
        <taxon>Agaricomycotina</taxon>
        <taxon>Agaricomycetes</taxon>
        <taxon>Polyporales</taxon>
        <taxon>Meripilaceae</taxon>
        <taxon>Meripilus</taxon>
    </lineage>
</organism>
<dbReference type="AlphaFoldDB" id="A0AAD5UQZ2"/>
<sequence length="168" mass="18871">MSETAATAAVATAAATTTPTWTMSSGSSIFFPSSESEKLTNEQDYYVWSVKMAKAFATVGLLNIVNGTTSRPAEDDKGELALWEMKDTAATALLFNLAESRDRTQSDWFWFDYSMVPRTGPTFQPWRGPCFSHHQLHHRAKSPCESRLSYSGTHRRRHPLIHSPRRSL</sequence>
<comment type="caution">
    <text evidence="2">The sequence shown here is derived from an EMBL/GenBank/DDBJ whole genome shotgun (WGS) entry which is preliminary data.</text>
</comment>
<reference evidence="2" key="1">
    <citation type="submission" date="2022-07" db="EMBL/GenBank/DDBJ databases">
        <title>Genome Sequence of Physisporinus lineatus.</title>
        <authorList>
            <person name="Buettner E."/>
        </authorList>
    </citation>
    <scope>NUCLEOTIDE SEQUENCE</scope>
    <source>
        <strain evidence="2">VT162</strain>
    </source>
</reference>
<evidence type="ECO:0000256" key="1">
    <source>
        <dbReference type="SAM" id="MobiDB-lite"/>
    </source>
</evidence>
<feature type="compositionally biased region" description="Basic residues" evidence="1">
    <location>
        <begin position="153"/>
        <end position="168"/>
    </location>
</feature>
<accession>A0AAD5UQZ2</accession>
<feature type="region of interest" description="Disordered" evidence="1">
    <location>
        <begin position="148"/>
        <end position="168"/>
    </location>
</feature>